<reference evidence="6" key="1">
    <citation type="submission" date="2023-05" db="EMBL/GenBank/DDBJ databases">
        <title>Streptantibioticus silvisoli sp. nov., acidotolerant actinomycetes 1 from pine litter.</title>
        <authorList>
            <person name="Swiecimska M."/>
            <person name="Golinska P."/>
            <person name="Sangal V."/>
            <person name="Wachnowicz B."/>
            <person name="Goodfellow M."/>
        </authorList>
    </citation>
    <scope>NUCLEOTIDE SEQUENCE</scope>
    <source>
        <strain evidence="6">SL13</strain>
    </source>
</reference>
<dbReference type="GO" id="GO:0008170">
    <property type="term" value="F:N-methyltransferase activity"/>
    <property type="evidence" value="ECO:0007669"/>
    <property type="project" value="InterPro"/>
</dbReference>
<evidence type="ECO:0000256" key="4">
    <source>
        <dbReference type="ARBA" id="ARBA00022691"/>
    </source>
</evidence>
<sequence length="528" mass="58974">MSWINKDWSLIGTQGGGYEWVDRDDFRVTETRLLRDVGTVGEVHDDLKRAEDNLLITGDSGDVLRSLTRLPEFAEKYRGKVKLVYIDPPFNTGEAFVNYDDGLEHSVWLGLMRDRLTMLRDLLAEDGSMWVHLDDAEMAYCRVLLDEIFGRNAFVATVVWQKRTTRDNRAAFSASQDYIFVYSPAGPSRWKNVRNRLVDSGEFSNPDNDPRGPWRSVPMSAQAGHATANQFYDITTPTGAVHSPPPGRAWTYSRERFEELREQDMIYWPKKGDGKPRLKRFPSEDDGLVPFTLWLASEVGSNPEGKRESARLFGDGEAFDTPKPERLLQQIIHVASEPGDIVLDCFGGSGTTAAVAHKMGRRWVTAEQKSRTVRNFMRPRLEKVVNGEDTGGVTAAVGWEKGGGFRQLEVAPSMYERLGDRVLLAPWVEGDAFAEAACVQIPGFELDPSAELPFVGHKGRQRLAVVDGLVSEGTVQSIVEALNANESVLIVAKSYLREAASLLEKLSPGSRIKKAPQDLLNMKGRVLR</sequence>
<dbReference type="InterPro" id="IPR029063">
    <property type="entry name" value="SAM-dependent_MTases_sf"/>
</dbReference>
<evidence type="ECO:0000256" key="3">
    <source>
        <dbReference type="ARBA" id="ARBA00022679"/>
    </source>
</evidence>
<feature type="domain" description="DNA methylase N-4/N-6" evidence="5">
    <location>
        <begin position="81"/>
        <end position="374"/>
    </location>
</feature>
<dbReference type="EC" id="2.1.1.-" evidence="6"/>
<keyword evidence="3 6" id="KW-0808">Transferase</keyword>
<protein>
    <submittedName>
        <fullName evidence="6">Site-specific DNA-methyltransferase</fullName>
        <ecNumber evidence="6">2.1.1.-</ecNumber>
    </submittedName>
</protein>
<comment type="similarity">
    <text evidence="1">Belongs to the N(4)/N(6)-methyltransferase family.</text>
</comment>
<dbReference type="Gene3D" id="3.40.50.150">
    <property type="entry name" value="Vaccinia Virus protein VP39"/>
    <property type="match status" value="1"/>
</dbReference>
<keyword evidence="2 6" id="KW-0489">Methyltransferase</keyword>
<evidence type="ECO:0000256" key="1">
    <source>
        <dbReference type="ARBA" id="ARBA00006594"/>
    </source>
</evidence>
<name>A0AA90H936_9ACTN</name>
<comment type="caution">
    <text evidence="6">The sequence shown here is derived from an EMBL/GenBank/DDBJ whole genome shotgun (WGS) entry which is preliminary data.</text>
</comment>
<accession>A0AA90H936</accession>
<organism evidence="6">
    <name type="scientific">Streptantibioticus silvisoli</name>
    <dbReference type="NCBI Taxonomy" id="2705255"/>
    <lineage>
        <taxon>Bacteria</taxon>
        <taxon>Bacillati</taxon>
        <taxon>Actinomycetota</taxon>
        <taxon>Actinomycetes</taxon>
        <taxon>Kitasatosporales</taxon>
        <taxon>Streptomycetaceae</taxon>
        <taxon>Streptantibioticus</taxon>
    </lineage>
</organism>
<evidence type="ECO:0000259" key="5">
    <source>
        <dbReference type="Pfam" id="PF01555"/>
    </source>
</evidence>
<dbReference type="PRINTS" id="PR00506">
    <property type="entry name" value="D21N6MTFRASE"/>
</dbReference>
<dbReference type="GO" id="GO:0003677">
    <property type="term" value="F:DNA binding"/>
    <property type="evidence" value="ECO:0007669"/>
    <property type="project" value="InterPro"/>
</dbReference>
<dbReference type="InterPro" id="IPR002295">
    <property type="entry name" value="N4/N6-MTase_EcoPI_Mod-like"/>
</dbReference>
<keyword evidence="4" id="KW-0949">S-adenosyl-L-methionine</keyword>
<dbReference type="RefSeq" id="WP_271313322.1">
    <property type="nucleotide sequence ID" value="NZ_JABXJJ020000020.1"/>
</dbReference>
<dbReference type="PROSITE" id="PS00092">
    <property type="entry name" value="N6_MTASE"/>
    <property type="match status" value="1"/>
</dbReference>
<dbReference type="InterPro" id="IPR002052">
    <property type="entry name" value="DNA_methylase_N6_adenine_CS"/>
</dbReference>
<dbReference type="AlphaFoldDB" id="A0AA90H936"/>
<dbReference type="SUPFAM" id="SSF53335">
    <property type="entry name" value="S-adenosyl-L-methionine-dependent methyltransferases"/>
    <property type="match status" value="1"/>
</dbReference>
<gene>
    <name evidence="6" type="ORF">POF50_017355</name>
</gene>
<dbReference type="EMBL" id="JABXJJ020000020">
    <property type="protein sequence ID" value="MDI5971090.1"/>
    <property type="molecule type" value="Genomic_DNA"/>
</dbReference>
<dbReference type="GO" id="GO:0032259">
    <property type="term" value="P:methylation"/>
    <property type="evidence" value="ECO:0007669"/>
    <property type="project" value="UniProtKB-KW"/>
</dbReference>
<proteinExistence type="inferred from homology"/>
<evidence type="ECO:0000313" key="6">
    <source>
        <dbReference type="EMBL" id="MDI5971090.1"/>
    </source>
</evidence>
<dbReference type="Pfam" id="PF01555">
    <property type="entry name" value="N6_N4_Mtase"/>
    <property type="match status" value="1"/>
</dbReference>
<evidence type="ECO:0000256" key="2">
    <source>
        <dbReference type="ARBA" id="ARBA00022603"/>
    </source>
</evidence>
<dbReference type="InterPro" id="IPR002941">
    <property type="entry name" value="DNA_methylase_N4/N6"/>
</dbReference>